<evidence type="ECO:0000313" key="10">
    <source>
        <dbReference type="EMBL" id="KAG8516156.1"/>
    </source>
</evidence>
<dbReference type="SUPFAM" id="SSF57501">
    <property type="entry name" value="Cystine-knot cytokines"/>
    <property type="match status" value="1"/>
</dbReference>
<sequence length="293" mass="33169">MSSFPSGNVALRSSPKVSSGSTVPCLEGAQFLHGYWLLNFEAAPFSGVSFIQLWAWVPVAPYATELVLEFEEPRRGPRRYLLGSFPIIFPSYQLEKGSLLEIYCLLRYWMELVPTLLEEEESLSTAVADAKLRECVSSEDKRDLVLLLVSPLLAQLHLLHLPYVQKPFTPGVEQLFLGPPGQRYQQDDPGQAEKLCHLQNQKVNLHRAAWGECIVAPKSFNFPLCQGTCLTLNSEYQETNFQCRKREAPTCSRIFQVCGPIKVRLFSLMVQDDEHKMSVHHMNTSLIEKCGCF</sequence>
<keyword evidence="4 7" id="KW-0339">Growth factor</keyword>
<organism evidence="10 11">
    <name type="scientific">Galemys pyrenaicus</name>
    <name type="common">Iberian desman</name>
    <name type="synonym">Pyrenean desman</name>
    <dbReference type="NCBI Taxonomy" id="202257"/>
    <lineage>
        <taxon>Eukaryota</taxon>
        <taxon>Metazoa</taxon>
        <taxon>Chordata</taxon>
        <taxon>Craniata</taxon>
        <taxon>Vertebrata</taxon>
        <taxon>Euteleostomi</taxon>
        <taxon>Mammalia</taxon>
        <taxon>Eutheria</taxon>
        <taxon>Laurasiatheria</taxon>
        <taxon>Eulipotyphla</taxon>
        <taxon>Talpidae</taxon>
        <taxon>Galemys</taxon>
    </lineage>
</organism>
<dbReference type="GO" id="GO:0008083">
    <property type="term" value="F:growth factor activity"/>
    <property type="evidence" value="ECO:0007669"/>
    <property type="project" value="UniProtKB-KW"/>
</dbReference>
<comment type="subcellular location">
    <subcellularLocation>
        <location evidence="1">Secreted</location>
    </subcellularLocation>
</comment>
<protein>
    <recommendedName>
        <fullName evidence="9">TGF-beta family profile domain-containing protein</fullName>
    </recommendedName>
</protein>
<evidence type="ECO:0000256" key="3">
    <source>
        <dbReference type="ARBA" id="ARBA00022525"/>
    </source>
</evidence>
<dbReference type="OrthoDB" id="9545997at2759"/>
<dbReference type="PROSITE" id="PS00250">
    <property type="entry name" value="TGF_BETA_1"/>
    <property type="match status" value="1"/>
</dbReference>
<evidence type="ECO:0000259" key="9">
    <source>
        <dbReference type="PROSITE" id="PS51362"/>
    </source>
</evidence>
<dbReference type="SMART" id="SM00204">
    <property type="entry name" value="TGFB"/>
    <property type="match status" value="1"/>
</dbReference>
<evidence type="ECO:0000256" key="5">
    <source>
        <dbReference type="ARBA" id="ARBA00023157"/>
    </source>
</evidence>
<reference evidence="10" key="1">
    <citation type="journal article" date="2021" name="Evol. Appl.">
        <title>The genome of the Pyrenean desman and the effects of bottlenecks and inbreeding on the genomic landscape of an endangered species.</title>
        <authorList>
            <person name="Escoda L."/>
            <person name="Castresana J."/>
        </authorList>
    </citation>
    <scope>NUCLEOTIDE SEQUENCE</scope>
    <source>
        <strain evidence="10">IBE-C5619</strain>
    </source>
</reference>
<evidence type="ECO:0000256" key="4">
    <source>
        <dbReference type="ARBA" id="ARBA00023030"/>
    </source>
</evidence>
<dbReference type="Proteomes" id="UP000700334">
    <property type="component" value="Unassembled WGS sequence"/>
</dbReference>
<evidence type="ECO:0000256" key="7">
    <source>
        <dbReference type="RuleBase" id="RU000354"/>
    </source>
</evidence>
<keyword evidence="3" id="KW-0964">Secreted</keyword>
<keyword evidence="6" id="KW-0325">Glycoprotein</keyword>
<proteinExistence type="inferred from homology"/>
<evidence type="ECO:0000313" key="11">
    <source>
        <dbReference type="Proteomes" id="UP000700334"/>
    </source>
</evidence>
<dbReference type="InterPro" id="IPR017948">
    <property type="entry name" value="TGFb_CS"/>
</dbReference>
<dbReference type="Gene3D" id="2.10.90.10">
    <property type="entry name" value="Cystine-knot cytokines"/>
    <property type="match status" value="1"/>
</dbReference>
<evidence type="ECO:0000256" key="6">
    <source>
        <dbReference type="ARBA" id="ARBA00023180"/>
    </source>
</evidence>
<dbReference type="InterPro" id="IPR029034">
    <property type="entry name" value="Cystine-knot_cytokine"/>
</dbReference>
<dbReference type="AlphaFoldDB" id="A0A8J6DPR8"/>
<keyword evidence="11" id="KW-1185">Reference proteome</keyword>
<name>A0A8J6DPR8_GALPY</name>
<dbReference type="GO" id="GO:0005576">
    <property type="term" value="C:extracellular region"/>
    <property type="evidence" value="ECO:0007669"/>
    <property type="project" value="UniProtKB-SubCell"/>
</dbReference>
<feature type="domain" description="TGF-beta family profile" evidence="9">
    <location>
        <begin position="181"/>
        <end position="293"/>
    </location>
</feature>
<evidence type="ECO:0000256" key="8">
    <source>
        <dbReference type="SAM" id="MobiDB-lite"/>
    </source>
</evidence>
<evidence type="ECO:0000256" key="2">
    <source>
        <dbReference type="ARBA" id="ARBA00006656"/>
    </source>
</evidence>
<feature type="region of interest" description="Disordered" evidence="8">
    <location>
        <begin position="1"/>
        <end position="22"/>
    </location>
</feature>
<dbReference type="InterPro" id="IPR001839">
    <property type="entry name" value="TGF-b_C"/>
</dbReference>
<keyword evidence="5" id="KW-1015">Disulfide bond</keyword>
<comment type="similarity">
    <text evidence="2 7">Belongs to the TGF-beta family.</text>
</comment>
<gene>
    <name evidence="10" type="ORF">J0S82_015370</name>
</gene>
<accession>A0A8J6DPR8</accession>
<evidence type="ECO:0000256" key="1">
    <source>
        <dbReference type="ARBA" id="ARBA00004613"/>
    </source>
</evidence>
<comment type="caution">
    <text evidence="10">The sequence shown here is derived from an EMBL/GenBank/DDBJ whole genome shotgun (WGS) entry which is preliminary data.</text>
</comment>
<dbReference type="Pfam" id="PF00019">
    <property type="entry name" value="TGF_beta"/>
    <property type="match status" value="1"/>
</dbReference>
<dbReference type="EMBL" id="JAGFMF010011684">
    <property type="protein sequence ID" value="KAG8516156.1"/>
    <property type="molecule type" value="Genomic_DNA"/>
</dbReference>
<dbReference type="PROSITE" id="PS51362">
    <property type="entry name" value="TGF_BETA_2"/>
    <property type="match status" value="1"/>
</dbReference>